<name>A0A699KQ46_TANCI</name>
<accession>A0A699KQ46</accession>
<dbReference type="PANTHER" id="PTHR46238:SF8">
    <property type="entry name" value="ENDONUCLEASE_EXONUCLEASE_PHOSPHATASE DOMAIN-CONTAINING PROTEIN"/>
    <property type="match status" value="1"/>
</dbReference>
<dbReference type="AlphaFoldDB" id="A0A699KQ46"/>
<comment type="caution">
    <text evidence="1">The sequence shown here is derived from an EMBL/GenBank/DDBJ whole genome shotgun (WGS) entry which is preliminary data.</text>
</comment>
<reference evidence="1" key="1">
    <citation type="journal article" date="2019" name="Sci. Rep.">
        <title>Draft genome of Tanacetum cinerariifolium, the natural source of mosquito coil.</title>
        <authorList>
            <person name="Yamashiro T."/>
            <person name="Shiraishi A."/>
            <person name="Satake H."/>
            <person name="Nakayama K."/>
        </authorList>
    </citation>
    <scope>NUCLEOTIDE SEQUENCE</scope>
</reference>
<dbReference type="PANTHER" id="PTHR46238">
    <property type="entry name" value="REVERSE TRANSCRIPTASE DOMAIN-CONTAINING PROTEIN"/>
    <property type="match status" value="1"/>
</dbReference>
<organism evidence="1">
    <name type="scientific">Tanacetum cinerariifolium</name>
    <name type="common">Dalmatian daisy</name>
    <name type="synonym">Chrysanthemum cinerariifolium</name>
    <dbReference type="NCBI Taxonomy" id="118510"/>
    <lineage>
        <taxon>Eukaryota</taxon>
        <taxon>Viridiplantae</taxon>
        <taxon>Streptophyta</taxon>
        <taxon>Embryophyta</taxon>
        <taxon>Tracheophyta</taxon>
        <taxon>Spermatophyta</taxon>
        <taxon>Magnoliopsida</taxon>
        <taxon>eudicotyledons</taxon>
        <taxon>Gunneridae</taxon>
        <taxon>Pentapetalae</taxon>
        <taxon>asterids</taxon>
        <taxon>campanulids</taxon>
        <taxon>Asterales</taxon>
        <taxon>Asteraceae</taxon>
        <taxon>Asteroideae</taxon>
        <taxon>Anthemideae</taxon>
        <taxon>Anthemidinae</taxon>
        <taxon>Tanacetum</taxon>
    </lineage>
</organism>
<evidence type="ECO:0000313" key="1">
    <source>
        <dbReference type="EMBL" id="GFB05913.1"/>
    </source>
</evidence>
<proteinExistence type="predicted"/>
<sequence length="264" mass="31327">MDEVEIKRIWEEYFSFHSNMKDLEGHEEVMDPNILPHFDYYYSRISLTKKPKSQRWLTSLFNKIFTSAKMPEEWRLSDVIPIFKNKGDAPSMLYGSECWLITKALANRMKVAKLIMLSWACGKTMLDMINSEVYRAKLQVETIINKMREGRLRWFGHVRRRAQSAPLRRVEALVIDGLRRRGRPKLRLEKWREVLEDNGLRVSQEKIKYLRCDFGNGEIAYNKEVEICIGDKILQPKESFRYLGSMLHKSRRIDEEVAYRIKTA</sequence>
<gene>
    <name evidence="1" type="ORF">Tci_677884</name>
</gene>
<protein>
    <submittedName>
        <fullName evidence="1">Protein transport protein SEC24-like CEF</fullName>
    </submittedName>
</protein>
<dbReference type="EMBL" id="BKCJ010543215">
    <property type="protein sequence ID" value="GFB05913.1"/>
    <property type="molecule type" value="Genomic_DNA"/>
</dbReference>